<comment type="similarity">
    <text evidence="1">Belongs to the OPI10 family.</text>
</comment>
<dbReference type="RefSeq" id="XP_051066072.1">
    <property type="nucleotide sequence ID" value="XM_051215545.1"/>
</dbReference>
<proteinExistence type="inferred from homology"/>
<dbReference type="Pfam" id="PF21057">
    <property type="entry name" value="Hikeshi-like_C"/>
    <property type="match status" value="1"/>
</dbReference>
<dbReference type="CTD" id="24595903"/>
<feature type="domain" description="Hikeshi-like C-terminal" evidence="3">
    <location>
        <begin position="143"/>
        <end position="198"/>
    </location>
</feature>
<dbReference type="GO" id="GO:0030544">
    <property type="term" value="F:Hsp70 protein binding"/>
    <property type="evidence" value="ECO:0007669"/>
    <property type="project" value="TreeGrafter"/>
</dbReference>
<dbReference type="InterPro" id="IPR048364">
    <property type="entry name" value="Hikeshi-like_C"/>
</dbReference>
<dbReference type="InterPro" id="IPR008493">
    <property type="entry name" value="Hikeshi-like_N"/>
</dbReference>
<reference evidence="4" key="1">
    <citation type="journal article" date="2012" name="Nat. Genet.">
        <title>Whole-genome sequence of Schistosoma haematobium.</title>
        <authorList>
            <person name="Young N.D."/>
            <person name="Jex A.R."/>
            <person name="Li B."/>
            <person name="Liu S."/>
            <person name="Yang L."/>
            <person name="Xiong Z."/>
            <person name="Li Y."/>
            <person name="Cantacessi C."/>
            <person name="Hall R.S."/>
            <person name="Xu X."/>
            <person name="Chen F."/>
            <person name="Wu X."/>
            <person name="Zerlotini A."/>
            <person name="Oliveira G."/>
            <person name="Hofmann A."/>
            <person name="Zhang G."/>
            <person name="Fang X."/>
            <person name="Kang Y."/>
            <person name="Campbell B.E."/>
            <person name="Loukas A."/>
            <person name="Ranganathan S."/>
            <person name="Rollinson D."/>
            <person name="Rinaldi G."/>
            <person name="Brindley P.J."/>
            <person name="Yang H."/>
            <person name="Wang J."/>
            <person name="Wang J."/>
            <person name="Gasser R.B."/>
        </authorList>
    </citation>
    <scope>NUCLEOTIDE SEQUENCE</scope>
</reference>
<dbReference type="PANTHER" id="PTHR12925:SF0">
    <property type="entry name" value="PROTEIN HIKESHI"/>
    <property type="match status" value="1"/>
</dbReference>
<dbReference type="GO" id="GO:0005634">
    <property type="term" value="C:nucleus"/>
    <property type="evidence" value="ECO:0007669"/>
    <property type="project" value="TreeGrafter"/>
</dbReference>
<evidence type="ECO:0000256" key="1">
    <source>
        <dbReference type="ARBA" id="ARBA00006623"/>
    </source>
</evidence>
<evidence type="ECO:0000259" key="2">
    <source>
        <dbReference type="Pfam" id="PF05603"/>
    </source>
</evidence>
<keyword evidence="5" id="KW-1185">Reference proteome</keyword>
<dbReference type="EMBL" id="AMPZ03000005">
    <property type="protein sequence ID" value="KAH9582576.1"/>
    <property type="molecule type" value="Genomic_DNA"/>
</dbReference>
<dbReference type="InterPro" id="IPR031318">
    <property type="entry name" value="OPI10"/>
</dbReference>
<reference evidence="4" key="4">
    <citation type="journal article" date="2022" name="PLoS Pathog.">
        <title>Chromosome-level genome of Schistosoma haematobium underpins genome-wide explorations of molecular variation.</title>
        <authorList>
            <person name="Stroehlein A.J."/>
            <person name="Korhonen P.K."/>
            <person name="Lee V.V."/>
            <person name="Ralph S.A."/>
            <person name="Mentink-Kane M."/>
            <person name="You H."/>
            <person name="McManus D.P."/>
            <person name="Tchuente L.T."/>
            <person name="Stothard J.R."/>
            <person name="Kaur P."/>
            <person name="Dudchenko O."/>
            <person name="Aiden E.L."/>
            <person name="Yang B."/>
            <person name="Yang H."/>
            <person name="Emery A.M."/>
            <person name="Webster B.L."/>
            <person name="Brindley P.J."/>
            <person name="Rollinson D."/>
            <person name="Chang B.C.H."/>
            <person name="Gasser R.B."/>
            <person name="Young N.D."/>
        </authorList>
    </citation>
    <scope>NUCLEOTIDE SEQUENCE</scope>
</reference>
<evidence type="ECO:0000259" key="3">
    <source>
        <dbReference type="Pfam" id="PF21057"/>
    </source>
</evidence>
<dbReference type="GO" id="GO:0061608">
    <property type="term" value="F:nuclear import signal receptor activity"/>
    <property type="evidence" value="ECO:0007669"/>
    <property type="project" value="TreeGrafter"/>
</dbReference>
<dbReference type="Pfam" id="PF05603">
    <property type="entry name" value="Hikeshi-like_N"/>
    <property type="match status" value="1"/>
</dbReference>
<dbReference type="KEGG" id="shx:MS3_00007282"/>
<dbReference type="GO" id="GO:0005829">
    <property type="term" value="C:cytosol"/>
    <property type="evidence" value="ECO:0007669"/>
    <property type="project" value="TreeGrafter"/>
</dbReference>
<sequence length="198" mass="21810">MFAVLVAGRPVQTSFNRVSESQFLLDLLPLNDVNHIVVFLTGETVFPPNMGGGVYLGIQQNGVPNWHFLGVLTNEKPSAIYKVGKLAKNAQLQNVIHPFGTNASFQCSNGVVPAQIGISVDLLTNLPQQTEEITPESSVSADKMTQFTRFAAESLFNYVASFARDNSTSDPLVPMSAIKRWFDTMLQKLSLDASFWRK</sequence>
<protein>
    <recommendedName>
        <fullName evidence="6">Hikeshi-like domain-containing protein</fullName>
    </recommendedName>
</protein>
<reference evidence="4" key="3">
    <citation type="submission" date="2021-06" db="EMBL/GenBank/DDBJ databases">
        <title>Chromosome-level genome assembly for S. haematobium.</title>
        <authorList>
            <person name="Stroehlein A.J."/>
        </authorList>
    </citation>
    <scope>NUCLEOTIDE SEQUENCE</scope>
</reference>
<reference evidence="4" key="2">
    <citation type="journal article" date="2019" name="Gigascience">
        <title>High-quality Schistosoma haematobium genome achieved by single-molecule and long-range sequencing.</title>
        <authorList>
            <person name="Stroehlein A.J."/>
            <person name="Korhonen P.K."/>
            <person name="Chong T.M."/>
            <person name="Lim Y.L."/>
            <person name="Chan K.G."/>
            <person name="Webster B."/>
            <person name="Rollinson D."/>
            <person name="Brindley P.J."/>
            <person name="Gasser R.B."/>
            <person name="Young N.D."/>
        </authorList>
    </citation>
    <scope>NUCLEOTIDE SEQUENCE</scope>
</reference>
<evidence type="ECO:0000313" key="5">
    <source>
        <dbReference type="Proteomes" id="UP000471633"/>
    </source>
</evidence>
<feature type="domain" description="Hikeshi-like N-terminal" evidence="2">
    <location>
        <begin position="6"/>
        <end position="134"/>
    </location>
</feature>
<comment type="caution">
    <text evidence="4">The sequence shown here is derived from an EMBL/GenBank/DDBJ whole genome shotgun (WGS) entry which is preliminary data.</text>
</comment>
<name>A0A922IMN3_SCHHA</name>
<dbReference type="GeneID" id="24595903"/>
<dbReference type="GO" id="GO:0006606">
    <property type="term" value="P:protein import into nucleus"/>
    <property type="evidence" value="ECO:0007669"/>
    <property type="project" value="TreeGrafter"/>
</dbReference>
<evidence type="ECO:0008006" key="6">
    <source>
        <dbReference type="Google" id="ProtNLM"/>
    </source>
</evidence>
<dbReference type="AlphaFoldDB" id="A0A922IMN3"/>
<evidence type="ECO:0000313" key="4">
    <source>
        <dbReference type="EMBL" id="KAH9582576.1"/>
    </source>
</evidence>
<organism evidence="4 5">
    <name type="scientific">Schistosoma haematobium</name>
    <name type="common">Blood fluke</name>
    <dbReference type="NCBI Taxonomy" id="6185"/>
    <lineage>
        <taxon>Eukaryota</taxon>
        <taxon>Metazoa</taxon>
        <taxon>Spiralia</taxon>
        <taxon>Lophotrochozoa</taxon>
        <taxon>Platyhelminthes</taxon>
        <taxon>Trematoda</taxon>
        <taxon>Digenea</taxon>
        <taxon>Strigeidida</taxon>
        <taxon>Schistosomatoidea</taxon>
        <taxon>Schistosomatidae</taxon>
        <taxon>Schistosoma</taxon>
    </lineage>
</organism>
<accession>A0A922IMN3</accession>
<dbReference type="Proteomes" id="UP000471633">
    <property type="component" value="Unassembled WGS sequence"/>
</dbReference>
<gene>
    <name evidence="4" type="ORF">MS3_00007282</name>
</gene>
<dbReference type="PANTHER" id="PTHR12925">
    <property type="entry name" value="HIKESHI FAMILY MEMBER"/>
    <property type="match status" value="1"/>
</dbReference>